<gene>
    <name evidence="1" type="ORF">E2C01_012497</name>
</gene>
<evidence type="ECO:0000313" key="2">
    <source>
        <dbReference type="Proteomes" id="UP000324222"/>
    </source>
</evidence>
<proteinExistence type="predicted"/>
<dbReference type="AlphaFoldDB" id="A0A5B7DEC5"/>
<name>A0A5B7DEC5_PORTR</name>
<dbReference type="EMBL" id="VSRR010000782">
    <property type="protein sequence ID" value="MPC19579.1"/>
    <property type="molecule type" value="Genomic_DNA"/>
</dbReference>
<organism evidence="1 2">
    <name type="scientific">Portunus trituberculatus</name>
    <name type="common">Swimming crab</name>
    <name type="synonym">Neptunus trituberculatus</name>
    <dbReference type="NCBI Taxonomy" id="210409"/>
    <lineage>
        <taxon>Eukaryota</taxon>
        <taxon>Metazoa</taxon>
        <taxon>Ecdysozoa</taxon>
        <taxon>Arthropoda</taxon>
        <taxon>Crustacea</taxon>
        <taxon>Multicrustacea</taxon>
        <taxon>Malacostraca</taxon>
        <taxon>Eumalacostraca</taxon>
        <taxon>Eucarida</taxon>
        <taxon>Decapoda</taxon>
        <taxon>Pleocyemata</taxon>
        <taxon>Brachyura</taxon>
        <taxon>Eubrachyura</taxon>
        <taxon>Portunoidea</taxon>
        <taxon>Portunidae</taxon>
        <taxon>Portuninae</taxon>
        <taxon>Portunus</taxon>
    </lineage>
</organism>
<reference evidence="1 2" key="1">
    <citation type="submission" date="2019-05" db="EMBL/GenBank/DDBJ databases">
        <title>Another draft genome of Portunus trituberculatus and its Hox gene families provides insights of decapod evolution.</title>
        <authorList>
            <person name="Jeong J.-H."/>
            <person name="Song I."/>
            <person name="Kim S."/>
            <person name="Choi T."/>
            <person name="Kim D."/>
            <person name="Ryu S."/>
            <person name="Kim W."/>
        </authorList>
    </citation>
    <scope>NUCLEOTIDE SEQUENCE [LARGE SCALE GENOMIC DNA]</scope>
    <source>
        <tissue evidence="1">Muscle</tissue>
    </source>
</reference>
<protein>
    <submittedName>
        <fullName evidence="1">Uncharacterized protein</fullName>
    </submittedName>
</protein>
<sequence>MFWRESDLRETGTKTNELLTFSTFPPQLRAPSIPSATRKAAPARRAVVRASRSCLGSVTPIASVVALHVSKLVHQELKWVDEFNIV</sequence>
<dbReference type="Proteomes" id="UP000324222">
    <property type="component" value="Unassembled WGS sequence"/>
</dbReference>
<accession>A0A5B7DEC5</accession>
<evidence type="ECO:0000313" key="1">
    <source>
        <dbReference type="EMBL" id="MPC19579.1"/>
    </source>
</evidence>
<comment type="caution">
    <text evidence="1">The sequence shown here is derived from an EMBL/GenBank/DDBJ whole genome shotgun (WGS) entry which is preliminary data.</text>
</comment>
<keyword evidence="2" id="KW-1185">Reference proteome</keyword>